<dbReference type="KEGG" id="chya:V22_22450"/>
<evidence type="ECO:0000259" key="4">
    <source>
        <dbReference type="Pfam" id="PF00501"/>
    </source>
</evidence>
<dbReference type="AlphaFoldDB" id="A0A517T9G7"/>
<keyword evidence="2 6" id="KW-0436">Ligase</keyword>
<evidence type="ECO:0000256" key="3">
    <source>
        <dbReference type="SAM" id="MobiDB-lite"/>
    </source>
</evidence>
<comment type="similarity">
    <text evidence="1">Belongs to the ATP-dependent AMP-binding enzyme family.</text>
</comment>
<dbReference type="EMBL" id="CP036316">
    <property type="protein sequence ID" value="QDT64999.1"/>
    <property type="molecule type" value="Genomic_DNA"/>
</dbReference>
<keyword evidence="7" id="KW-1185">Reference proteome</keyword>
<name>A0A517T9G7_9PLAN</name>
<dbReference type="SUPFAM" id="SSF56801">
    <property type="entry name" value="Acetyl-CoA synthetase-like"/>
    <property type="match status" value="1"/>
</dbReference>
<dbReference type="Gene3D" id="3.40.50.12780">
    <property type="entry name" value="N-terminal domain of ligase-like"/>
    <property type="match status" value="1"/>
</dbReference>
<feature type="region of interest" description="Disordered" evidence="3">
    <location>
        <begin position="561"/>
        <end position="581"/>
    </location>
</feature>
<dbReference type="InterPro" id="IPR045851">
    <property type="entry name" value="AMP-bd_C_sf"/>
</dbReference>
<dbReference type="InterPro" id="IPR042099">
    <property type="entry name" value="ANL_N_sf"/>
</dbReference>
<dbReference type="EC" id="6.2.1.3" evidence="6"/>
<evidence type="ECO:0000256" key="2">
    <source>
        <dbReference type="ARBA" id="ARBA00022598"/>
    </source>
</evidence>
<dbReference type="OrthoDB" id="9778383at2"/>
<dbReference type="Gene3D" id="3.30.300.30">
    <property type="match status" value="1"/>
</dbReference>
<dbReference type="PANTHER" id="PTHR24096:SF149">
    <property type="entry name" value="AMP-BINDING DOMAIN-CONTAINING PROTEIN-RELATED"/>
    <property type="match status" value="1"/>
</dbReference>
<gene>
    <name evidence="6" type="primary">lcfB</name>
    <name evidence="6" type="ORF">V22_22450</name>
</gene>
<organism evidence="6 7">
    <name type="scientific">Calycomorphotria hydatis</name>
    <dbReference type="NCBI Taxonomy" id="2528027"/>
    <lineage>
        <taxon>Bacteria</taxon>
        <taxon>Pseudomonadati</taxon>
        <taxon>Planctomycetota</taxon>
        <taxon>Planctomycetia</taxon>
        <taxon>Planctomycetales</taxon>
        <taxon>Planctomycetaceae</taxon>
        <taxon>Calycomorphotria</taxon>
    </lineage>
</organism>
<evidence type="ECO:0000259" key="5">
    <source>
        <dbReference type="Pfam" id="PF13193"/>
    </source>
</evidence>
<feature type="domain" description="AMP-binding enzyme C-terminal" evidence="5">
    <location>
        <begin position="477"/>
        <end position="553"/>
    </location>
</feature>
<proteinExistence type="inferred from homology"/>
<evidence type="ECO:0000256" key="1">
    <source>
        <dbReference type="ARBA" id="ARBA00006432"/>
    </source>
</evidence>
<evidence type="ECO:0000313" key="6">
    <source>
        <dbReference type="EMBL" id="QDT64999.1"/>
    </source>
</evidence>
<protein>
    <submittedName>
        <fullName evidence="6">Long-chain-fatty-acid--CoA ligase</fullName>
        <ecNumber evidence="6">6.2.1.3</ecNumber>
    </submittedName>
</protein>
<accession>A0A517T9G7</accession>
<sequence length="581" mass="65116">MSRHASPNLRSVGGEWPSSTYYPKGVPRKLNYPEMPAWGYLQQSAERAPERTAIIYGDTCITYEELWDRSCRAASFLIDLGIKPGDRVGLMLPNTPEYIVALHGVWLCGAVAVSVSPLMVDEEVSRVLEMTECKAVIGLDMLADRLMNGTVNPLHSVFVSLIEALPGWKQFAYYFERWRRTGQWYLPTNEHFHWLNDELLQHEPLETPVVVKPKEDPAFILPTSGTTGDFKAVVLTHYNIVANAWQQANWQGKTLDKEVFMAVLPFFHCYGLSAVLLTGMSLGATLILHHKFSVRKVLDLIAEHQPTIFHAVPLMLVKLNEELRKKEYDLSSLKCVITGGASLPRDTAQEFSKHSGAIVVEGYGLSEASPVTHVGPLDGHSKPEMIGLPLPDTEARIVDAETGKNELPMGEVGELIVRGPQVMKGYLNNQAATEYALRDGWLFTGDLAIQDEDGFFKIVDRKKDLIITGGFNVYPGEVEAALLFHPAVLDVAVVGVPDHDRGEIVKAFVKVRHLNDITDEEMADHCMEHLSRYKIPREFEFMTGELPRNFLGKVLRRVLRKSQDDQESSSTKDEEKHTVTQ</sequence>
<dbReference type="PANTHER" id="PTHR24096">
    <property type="entry name" value="LONG-CHAIN-FATTY-ACID--COA LIGASE"/>
    <property type="match status" value="1"/>
</dbReference>
<dbReference type="Pfam" id="PF00501">
    <property type="entry name" value="AMP-binding"/>
    <property type="match status" value="1"/>
</dbReference>
<dbReference type="InterPro" id="IPR025110">
    <property type="entry name" value="AMP-bd_C"/>
</dbReference>
<reference evidence="6 7" key="1">
    <citation type="submission" date="2019-02" db="EMBL/GenBank/DDBJ databases">
        <title>Deep-cultivation of Planctomycetes and their phenomic and genomic characterization uncovers novel biology.</title>
        <authorList>
            <person name="Wiegand S."/>
            <person name="Jogler M."/>
            <person name="Boedeker C."/>
            <person name="Pinto D."/>
            <person name="Vollmers J."/>
            <person name="Rivas-Marin E."/>
            <person name="Kohn T."/>
            <person name="Peeters S.H."/>
            <person name="Heuer A."/>
            <person name="Rast P."/>
            <person name="Oberbeckmann S."/>
            <person name="Bunk B."/>
            <person name="Jeske O."/>
            <person name="Meyerdierks A."/>
            <person name="Storesund J.E."/>
            <person name="Kallscheuer N."/>
            <person name="Luecker S."/>
            <person name="Lage O.M."/>
            <person name="Pohl T."/>
            <person name="Merkel B.J."/>
            <person name="Hornburger P."/>
            <person name="Mueller R.-W."/>
            <person name="Bruemmer F."/>
            <person name="Labrenz M."/>
            <person name="Spormann A.M."/>
            <person name="Op den Camp H."/>
            <person name="Overmann J."/>
            <person name="Amann R."/>
            <person name="Jetten M.S.M."/>
            <person name="Mascher T."/>
            <person name="Medema M.H."/>
            <person name="Devos D.P."/>
            <person name="Kaster A.-K."/>
            <person name="Ovreas L."/>
            <person name="Rohde M."/>
            <person name="Galperin M.Y."/>
            <person name="Jogler C."/>
        </authorList>
    </citation>
    <scope>NUCLEOTIDE SEQUENCE [LARGE SCALE GENOMIC DNA]</scope>
    <source>
        <strain evidence="6 7">V22</strain>
    </source>
</reference>
<dbReference type="Pfam" id="PF13193">
    <property type="entry name" value="AMP-binding_C"/>
    <property type="match status" value="1"/>
</dbReference>
<dbReference type="GO" id="GO:0004467">
    <property type="term" value="F:long-chain fatty acid-CoA ligase activity"/>
    <property type="evidence" value="ECO:0007669"/>
    <property type="project" value="UniProtKB-EC"/>
</dbReference>
<evidence type="ECO:0000313" key="7">
    <source>
        <dbReference type="Proteomes" id="UP000319976"/>
    </source>
</evidence>
<dbReference type="Proteomes" id="UP000319976">
    <property type="component" value="Chromosome"/>
</dbReference>
<dbReference type="CDD" id="cd05936">
    <property type="entry name" value="FC-FACS_FadD_like"/>
    <property type="match status" value="1"/>
</dbReference>
<feature type="compositionally biased region" description="Basic and acidic residues" evidence="3">
    <location>
        <begin position="570"/>
        <end position="581"/>
    </location>
</feature>
<dbReference type="RefSeq" id="WP_145262630.1">
    <property type="nucleotide sequence ID" value="NZ_CP036316.1"/>
</dbReference>
<dbReference type="InterPro" id="IPR000873">
    <property type="entry name" value="AMP-dep_synth/lig_dom"/>
</dbReference>
<feature type="domain" description="AMP-dependent synthetase/ligase" evidence="4">
    <location>
        <begin position="41"/>
        <end position="427"/>
    </location>
</feature>